<dbReference type="Proteomes" id="UP001309876">
    <property type="component" value="Unassembled WGS sequence"/>
</dbReference>
<dbReference type="AlphaFoldDB" id="A0AAN7T255"/>
<accession>A0AAN7T255</accession>
<proteinExistence type="predicted"/>
<protein>
    <submittedName>
        <fullName evidence="2">Uncharacterized protein</fullName>
    </submittedName>
</protein>
<dbReference type="EMBL" id="JAVRRJ010000002">
    <property type="protein sequence ID" value="KAK5087995.1"/>
    <property type="molecule type" value="Genomic_DNA"/>
</dbReference>
<reference evidence="2 3" key="1">
    <citation type="submission" date="2023-08" db="EMBL/GenBank/DDBJ databases">
        <title>Black Yeasts Isolated from many extreme environments.</title>
        <authorList>
            <person name="Coleine C."/>
            <person name="Stajich J.E."/>
            <person name="Selbmann L."/>
        </authorList>
    </citation>
    <scope>NUCLEOTIDE SEQUENCE [LARGE SCALE GENOMIC DNA]</scope>
    <source>
        <strain evidence="2 3">CCFEE 5910</strain>
    </source>
</reference>
<evidence type="ECO:0000313" key="3">
    <source>
        <dbReference type="Proteomes" id="UP001309876"/>
    </source>
</evidence>
<name>A0AAN7T255_9EURO</name>
<sequence>MDVTQAKNTEASSSTEEETLSQTRPEVIKPKRPSLNRNVSSFSLAVASVEPLKGIDLRKALQVVSLDPKAKEGVKEDIKLVRELRNEPIRTNTDAEALPTPKAVNKYALWECGFGTGIEPQPLSSIPDTKDDLLKALRGELMNLKFIKAGLARYLTVLNTGEHHVFLEGFLENQNASTKIAQGQLAQIKEHLEEYVKELEVIEDSNTGVCHELMELFGHAKPWIGRIRAVMIDSHLFMKLNYSLLLSAGRED</sequence>
<keyword evidence="3" id="KW-1185">Reference proteome</keyword>
<organism evidence="2 3">
    <name type="scientific">Lithohypha guttulata</name>
    <dbReference type="NCBI Taxonomy" id="1690604"/>
    <lineage>
        <taxon>Eukaryota</taxon>
        <taxon>Fungi</taxon>
        <taxon>Dikarya</taxon>
        <taxon>Ascomycota</taxon>
        <taxon>Pezizomycotina</taxon>
        <taxon>Eurotiomycetes</taxon>
        <taxon>Chaetothyriomycetidae</taxon>
        <taxon>Chaetothyriales</taxon>
        <taxon>Trichomeriaceae</taxon>
        <taxon>Lithohypha</taxon>
    </lineage>
</organism>
<evidence type="ECO:0000256" key="1">
    <source>
        <dbReference type="SAM" id="MobiDB-lite"/>
    </source>
</evidence>
<comment type="caution">
    <text evidence="2">The sequence shown here is derived from an EMBL/GenBank/DDBJ whole genome shotgun (WGS) entry which is preliminary data.</text>
</comment>
<evidence type="ECO:0000313" key="2">
    <source>
        <dbReference type="EMBL" id="KAK5087995.1"/>
    </source>
</evidence>
<feature type="region of interest" description="Disordered" evidence="1">
    <location>
        <begin position="1"/>
        <end position="34"/>
    </location>
</feature>
<gene>
    <name evidence="2" type="ORF">LTR05_002211</name>
</gene>